<gene>
    <name evidence="1" type="ORF">Pmar_PMAR014690</name>
</gene>
<sequence length="81" mass="8871">AQRPHSGQGVVRWYCVTCDKWYPVSVPSCSYCGNGPSKERMTCRGCKRMLEFIISRPPATVVTCQACKVLTPVESGPCSGE</sequence>
<feature type="non-terminal residue" evidence="1">
    <location>
        <position position="81"/>
    </location>
</feature>
<dbReference type="AlphaFoldDB" id="C5LIR8"/>
<keyword evidence="2" id="KW-1185">Reference proteome</keyword>
<dbReference type="GeneID" id="9047632"/>
<dbReference type="Proteomes" id="UP000007800">
    <property type="component" value="Unassembled WGS sequence"/>
</dbReference>
<reference evidence="1 2" key="1">
    <citation type="submission" date="2008-07" db="EMBL/GenBank/DDBJ databases">
        <authorList>
            <person name="El-Sayed N."/>
            <person name="Caler E."/>
            <person name="Inman J."/>
            <person name="Amedeo P."/>
            <person name="Hass B."/>
            <person name="Wortman J."/>
        </authorList>
    </citation>
    <scope>NUCLEOTIDE SEQUENCE [LARGE SCALE GENOMIC DNA]</scope>
    <source>
        <strain evidence="2">ATCC 50983 / TXsc</strain>
    </source>
</reference>
<dbReference type="EMBL" id="GG682243">
    <property type="protein sequence ID" value="EER03471.1"/>
    <property type="molecule type" value="Genomic_DNA"/>
</dbReference>
<name>C5LIR8_PERM5</name>
<evidence type="ECO:0000313" key="1">
    <source>
        <dbReference type="EMBL" id="EER03471.1"/>
    </source>
</evidence>
<protein>
    <submittedName>
        <fullName evidence="1">Uncharacterized protein</fullName>
    </submittedName>
</protein>
<organism evidence="2">
    <name type="scientific">Perkinsus marinus (strain ATCC 50983 / TXsc)</name>
    <dbReference type="NCBI Taxonomy" id="423536"/>
    <lineage>
        <taxon>Eukaryota</taxon>
        <taxon>Sar</taxon>
        <taxon>Alveolata</taxon>
        <taxon>Perkinsozoa</taxon>
        <taxon>Perkinsea</taxon>
        <taxon>Perkinsida</taxon>
        <taxon>Perkinsidae</taxon>
        <taxon>Perkinsus</taxon>
    </lineage>
</organism>
<proteinExistence type="predicted"/>
<accession>C5LIR8</accession>
<feature type="non-terminal residue" evidence="1">
    <location>
        <position position="1"/>
    </location>
</feature>
<evidence type="ECO:0000313" key="2">
    <source>
        <dbReference type="Proteomes" id="UP000007800"/>
    </source>
</evidence>
<dbReference type="InParanoid" id="C5LIR8"/>
<dbReference type="RefSeq" id="XP_002771655.1">
    <property type="nucleotide sequence ID" value="XM_002771609.1"/>
</dbReference>